<dbReference type="PROSITE" id="PS51219">
    <property type="entry name" value="DPCK"/>
    <property type="match status" value="1"/>
</dbReference>
<dbReference type="NCBIfam" id="TIGR00152">
    <property type="entry name" value="dephospho-CoA kinase"/>
    <property type="match status" value="1"/>
</dbReference>
<dbReference type="HAMAP" id="MF_00376">
    <property type="entry name" value="Dephospho_CoA_kinase"/>
    <property type="match status" value="1"/>
</dbReference>
<dbReference type="Gene3D" id="3.40.50.300">
    <property type="entry name" value="P-loop containing nucleotide triphosphate hydrolases"/>
    <property type="match status" value="1"/>
</dbReference>
<dbReference type="PANTHER" id="PTHR10695:SF46">
    <property type="entry name" value="BIFUNCTIONAL COENZYME A SYNTHASE-RELATED"/>
    <property type="match status" value="1"/>
</dbReference>
<accession>A0A381NHC1</accession>
<evidence type="ECO:0000256" key="1">
    <source>
        <dbReference type="ARBA" id="ARBA00022741"/>
    </source>
</evidence>
<sequence>MVLEIGLTGGIGSGKSTVADLLVERGAKLVDADAIVRELQAPGRPVYTAMVERWGPDVVADDDSLDRQAVADRVFGDPDELLALNAIVHPAVGDEMTRRREALADTDATVLLDIPLLVESGHGGFGGIVVVDVDPDLAVQRLVEHRGFTEKDARKRMARQAPREDRLARADFVIDNSGTFDDLVAEVDRCWAWIATLERPVPGTSVVRIASRTESP</sequence>
<dbReference type="AlphaFoldDB" id="A0A381NHC1"/>
<keyword evidence="2" id="KW-0067">ATP-binding</keyword>
<evidence type="ECO:0000256" key="2">
    <source>
        <dbReference type="ARBA" id="ARBA00022840"/>
    </source>
</evidence>
<dbReference type="SUPFAM" id="SSF52540">
    <property type="entry name" value="P-loop containing nucleoside triphosphate hydrolases"/>
    <property type="match status" value="1"/>
</dbReference>
<dbReference type="Pfam" id="PF01121">
    <property type="entry name" value="CoaE"/>
    <property type="match status" value="1"/>
</dbReference>
<evidence type="ECO:0008006" key="4">
    <source>
        <dbReference type="Google" id="ProtNLM"/>
    </source>
</evidence>
<dbReference type="EMBL" id="UINC01000359">
    <property type="protein sequence ID" value="SUZ53955.1"/>
    <property type="molecule type" value="Genomic_DNA"/>
</dbReference>
<name>A0A381NHC1_9ZZZZ</name>
<protein>
    <recommendedName>
        <fullName evidence="4">Dephospho-CoA kinase</fullName>
    </recommendedName>
</protein>
<dbReference type="CDD" id="cd02022">
    <property type="entry name" value="DPCK"/>
    <property type="match status" value="1"/>
</dbReference>
<dbReference type="GO" id="GO:0005524">
    <property type="term" value="F:ATP binding"/>
    <property type="evidence" value="ECO:0007669"/>
    <property type="project" value="UniProtKB-KW"/>
</dbReference>
<organism evidence="3">
    <name type="scientific">marine metagenome</name>
    <dbReference type="NCBI Taxonomy" id="408172"/>
    <lineage>
        <taxon>unclassified sequences</taxon>
        <taxon>metagenomes</taxon>
        <taxon>ecological metagenomes</taxon>
    </lineage>
</organism>
<dbReference type="PANTHER" id="PTHR10695">
    <property type="entry name" value="DEPHOSPHO-COA KINASE-RELATED"/>
    <property type="match status" value="1"/>
</dbReference>
<dbReference type="InterPro" id="IPR027417">
    <property type="entry name" value="P-loop_NTPase"/>
</dbReference>
<gene>
    <name evidence="3" type="ORF">METZ01_LOCUS6809</name>
</gene>
<proteinExistence type="inferred from homology"/>
<reference evidence="3" key="1">
    <citation type="submission" date="2018-05" db="EMBL/GenBank/DDBJ databases">
        <authorList>
            <person name="Lanie J.A."/>
            <person name="Ng W.-L."/>
            <person name="Kazmierczak K.M."/>
            <person name="Andrzejewski T.M."/>
            <person name="Davidsen T.M."/>
            <person name="Wayne K.J."/>
            <person name="Tettelin H."/>
            <person name="Glass J.I."/>
            <person name="Rusch D."/>
            <person name="Podicherti R."/>
            <person name="Tsui H.-C.T."/>
            <person name="Winkler M.E."/>
        </authorList>
    </citation>
    <scope>NUCLEOTIDE SEQUENCE</scope>
</reference>
<dbReference type="GO" id="GO:0015937">
    <property type="term" value="P:coenzyme A biosynthetic process"/>
    <property type="evidence" value="ECO:0007669"/>
    <property type="project" value="InterPro"/>
</dbReference>
<evidence type="ECO:0000313" key="3">
    <source>
        <dbReference type="EMBL" id="SUZ53955.1"/>
    </source>
</evidence>
<dbReference type="InterPro" id="IPR001977">
    <property type="entry name" value="Depp_CoAkinase"/>
</dbReference>
<dbReference type="GO" id="GO:0004140">
    <property type="term" value="F:dephospho-CoA kinase activity"/>
    <property type="evidence" value="ECO:0007669"/>
    <property type="project" value="InterPro"/>
</dbReference>
<keyword evidence="1" id="KW-0547">Nucleotide-binding</keyword>